<keyword evidence="3" id="KW-1185">Reference proteome</keyword>
<evidence type="ECO:0000256" key="1">
    <source>
        <dbReference type="SAM" id="MobiDB-lite"/>
    </source>
</evidence>
<comment type="caution">
    <text evidence="2">The sequence shown here is derived from an EMBL/GenBank/DDBJ whole genome shotgun (WGS) entry which is preliminary data.</text>
</comment>
<dbReference type="HOGENOM" id="CLU_3179196_0_0_11"/>
<dbReference type="Proteomes" id="UP000014393">
    <property type="component" value="Unassembled WGS sequence"/>
</dbReference>
<proteinExistence type="predicted"/>
<feature type="region of interest" description="Disordered" evidence="1">
    <location>
        <begin position="1"/>
        <end position="20"/>
    </location>
</feature>
<protein>
    <submittedName>
        <fullName evidence="2">Uncharacterized protein</fullName>
    </submittedName>
</protein>
<organism evidence="2 3">
    <name type="scientific">Actinotignum schaalii FB123-CNA-2</name>
    <dbReference type="NCBI Taxonomy" id="883067"/>
    <lineage>
        <taxon>Bacteria</taxon>
        <taxon>Bacillati</taxon>
        <taxon>Actinomycetota</taxon>
        <taxon>Actinomycetes</taxon>
        <taxon>Actinomycetales</taxon>
        <taxon>Actinomycetaceae</taxon>
        <taxon>Actinotignum</taxon>
    </lineage>
</organism>
<dbReference type="EMBL" id="AGWM01000010">
    <property type="protein sequence ID" value="EPD27018.1"/>
    <property type="molecule type" value="Genomic_DNA"/>
</dbReference>
<evidence type="ECO:0000313" key="2">
    <source>
        <dbReference type="EMBL" id="EPD27018.1"/>
    </source>
</evidence>
<accession>S2VHU5</accession>
<sequence>MIREHRYTTNQDLTRGDSSPMTLNRFRFLKAPYDEEAHKQQPTIYN</sequence>
<reference evidence="2 3" key="1">
    <citation type="submission" date="2013-05" db="EMBL/GenBank/DDBJ databases">
        <title>The Genome Sequence of Actinobaculum schaalii FB123-CNA2.</title>
        <authorList>
            <consortium name="The Broad Institute Genomics Platform"/>
            <person name="Earl A."/>
            <person name="Ward D."/>
            <person name="Feldgarden M."/>
            <person name="Gevers D."/>
            <person name="Saerens B."/>
            <person name="Vaneechoutte M."/>
            <person name="Walker B."/>
            <person name="Young S."/>
            <person name="Zeng Q."/>
            <person name="Gargeya S."/>
            <person name="Fitzgerald M."/>
            <person name="Haas B."/>
            <person name="Abouelleil A."/>
            <person name="Allen A.W."/>
            <person name="Alvarado L."/>
            <person name="Arachchi H.M."/>
            <person name="Berlin A.M."/>
            <person name="Chapman S.B."/>
            <person name="Gainer-Dewar J."/>
            <person name="Goldberg J."/>
            <person name="Griggs A."/>
            <person name="Gujja S."/>
            <person name="Hansen M."/>
            <person name="Howarth C."/>
            <person name="Imamovic A."/>
            <person name="Ireland A."/>
            <person name="Larimer J."/>
            <person name="McCowan C."/>
            <person name="Murphy C."/>
            <person name="Pearson M."/>
            <person name="Poon T.W."/>
            <person name="Priest M."/>
            <person name="Roberts A."/>
            <person name="Saif S."/>
            <person name="Shea T."/>
            <person name="Sisk P."/>
            <person name="Sykes S."/>
            <person name="Wortman J."/>
            <person name="Nusbaum C."/>
            <person name="Birren B."/>
        </authorList>
    </citation>
    <scope>NUCLEOTIDE SEQUENCE [LARGE SCALE GENOMIC DNA]</scope>
    <source>
        <strain evidence="2 3">FB123-CNA-2</strain>
    </source>
</reference>
<feature type="compositionally biased region" description="Polar residues" evidence="1">
    <location>
        <begin position="8"/>
        <end position="20"/>
    </location>
</feature>
<evidence type="ECO:0000313" key="3">
    <source>
        <dbReference type="Proteomes" id="UP000014393"/>
    </source>
</evidence>
<dbReference type="AlphaFoldDB" id="S2VHU5"/>
<name>S2VHU5_9ACTO</name>
<gene>
    <name evidence="2" type="ORF">HMPREF9237_00952</name>
</gene>